<sequence>MFASECCCRNEEQLNRKCRVTGSLLRTHTIRIKLLINLGKQRAPAILAQSDCTGKSWRHDRAHNQARKLGDPMIVGGRVERWKSSNPIDMRKEEAKRSPACDTVEAINPDDGERHCD</sequence>
<proteinExistence type="predicted"/>
<name>A0A810BLW9_9BRAD</name>
<accession>A0A810BLW9</accession>
<dbReference type="AlphaFoldDB" id="A0A810BLW9"/>
<reference evidence="2" key="1">
    <citation type="submission" date="2020-05" db="EMBL/GenBank/DDBJ databases">
        <title>Complete genome sequence of Bradyrhizobium diazoefficiens XF8 isolated from soybean nodule.</title>
        <authorList>
            <person name="Noda R."/>
            <person name="Kakizaki K."/>
            <person name="Minamisawa K."/>
        </authorList>
    </citation>
    <scope>NUCLEOTIDE SEQUENCE</scope>
    <source>
        <strain evidence="2">XF8</strain>
    </source>
</reference>
<dbReference type="EMBL" id="AP023097">
    <property type="protein sequence ID" value="BCE76480.1"/>
    <property type="molecule type" value="Genomic_DNA"/>
</dbReference>
<evidence type="ECO:0000256" key="1">
    <source>
        <dbReference type="SAM" id="MobiDB-lite"/>
    </source>
</evidence>
<protein>
    <submittedName>
        <fullName evidence="2">Uncharacterized protein</fullName>
    </submittedName>
</protein>
<gene>
    <name evidence="2" type="ORF">XF8B_65910</name>
</gene>
<feature type="region of interest" description="Disordered" evidence="1">
    <location>
        <begin position="84"/>
        <end position="117"/>
    </location>
</feature>
<feature type="compositionally biased region" description="Basic and acidic residues" evidence="1">
    <location>
        <begin position="84"/>
        <end position="99"/>
    </location>
</feature>
<organism evidence="2">
    <name type="scientific">Bradyrhizobium diazoefficiens</name>
    <dbReference type="NCBI Taxonomy" id="1355477"/>
    <lineage>
        <taxon>Bacteria</taxon>
        <taxon>Pseudomonadati</taxon>
        <taxon>Pseudomonadota</taxon>
        <taxon>Alphaproteobacteria</taxon>
        <taxon>Hyphomicrobiales</taxon>
        <taxon>Nitrobacteraceae</taxon>
        <taxon>Bradyrhizobium</taxon>
    </lineage>
</organism>
<evidence type="ECO:0000313" key="2">
    <source>
        <dbReference type="EMBL" id="BCE76480.1"/>
    </source>
</evidence>